<evidence type="ECO:0000313" key="2">
    <source>
        <dbReference type="Proteomes" id="UP000887575"/>
    </source>
</evidence>
<protein>
    <recommendedName>
        <fullName evidence="4">Protein quiver</fullName>
    </recommendedName>
</protein>
<evidence type="ECO:0000313" key="3">
    <source>
        <dbReference type="WBParaSite" id="MBELARI_LOCUS19545"/>
    </source>
</evidence>
<evidence type="ECO:0008006" key="4">
    <source>
        <dbReference type="Google" id="ProtNLM"/>
    </source>
</evidence>
<proteinExistence type="predicted"/>
<keyword evidence="2" id="KW-1185">Reference proteome</keyword>
<feature type="chain" id="PRO_5042039711" description="Protein quiver" evidence="1">
    <location>
        <begin position="18"/>
        <end position="142"/>
    </location>
</feature>
<sequence length="142" mass="16006">MRQQLIAFASFVSTVTTLKCMQCTGWTWTYPGTQASPCDNMNNQCTADNNNMCVRTTDPMRPGANYETFKLDCWSGGSTIQVLPNQPQPVASGQCFNTQDGSNPPRRQKVCFCNNADWCNGVETKNFFIYSLIFLMAFYFTL</sequence>
<evidence type="ECO:0000256" key="1">
    <source>
        <dbReference type="SAM" id="SignalP"/>
    </source>
</evidence>
<keyword evidence="1" id="KW-0732">Signal</keyword>
<dbReference type="WBParaSite" id="MBELARI_LOCUS19545">
    <property type="protein sequence ID" value="MBELARI_LOCUS19545"/>
    <property type="gene ID" value="MBELARI_LOCUS19545"/>
</dbReference>
<feature type="signal peptide" evidence="1">
    <location>
        <begin position="1"/>
        <end position="17"/>
    </location>
</feature>
<accession>A0AAF3EZA9</accession>
<dbReference type="Proteomes" id="UP000887575">
    <property type="component" value="Unassembled WGS sequence"/>
</dbReference>
<dbReference type="AlphaFoldDB" id="A0AAF3EZA9"/>
<name>A0AAF3EZA9_9BILA</name>
<reference evidence="3" key="1">
    <citation type="submission" date="2024-02" db="UniProtKB">
        <authorList>
            <consortium name="WormBaseParasite"/>
        </authorList>
    </citation>
    <scope>IDENTIFICATION</scope>
</reference>
<organism evidence="2 3">
    <name type="scientific">Mesorhabditis belari</name>
    <dbReference type="NCBI Taxonomy" id="2138241"/>
    <lineage>
        <taxon>Eukaryota</taxon>
        <taxon>Metazoa</taxon>
        <taxon>Ecdysozoa</taxon>
        <taxon>Nematoda</taxon>
        <taxon>Chromadorea</taxon>
        <taxon>Rhabditida</taxon>
        <taxon>Rhabditina</taxon>
        <taxon>Rhabditomorpha</taxon>
        <taxon>Rhabditoidea</taxon>
        <taxon>Rhabditidae</taxon>
        <taxon>Mesorhabditinae</taxon>
        <taxon>Mesorhabditis</taxon>
    </lineage>
</organism>